<organism evidence="2 3">
    <name type="scientific">Candidatus Jettenia ecosi</name>
    <dbReference type="NCBI Taxonomy" id="2494326"/>
    <lineage>
        <taxon>Bacteria</taxon>
        <taxon>Pseudomonadati</taxon>
        <taxon>Planctomycetota</taxon>
        <taxon>Candidatus Brocadiia</taxon>
        <taxon>Candidatus Brocadiales</taxon>
        <taxon>Candidatus Brocadiaceae</taxon>
        <taxon>Candidatus Jettenia</taxon>
    </lineage>
</organism>
<evidence type="ECO:0000313" key="3">
    <source>
        <dbReference type="Proteomes" id="UP000319783"/>
    </source>
</evidence>
<gene>
    <name evidence="2" type="ORF">JETT_3927</name>
</gene>
<dbReference type="AlphaFoldDB" id="A0A533QGX4"/>
<proteinExistence type="predicted"/>
<keyword evidence="1" id="KW-1133">Transmembrane helix</keyword>
<evidence type="ECO:0000313" key="2">
    <source>
        <dbReference type="EMBL" id="TLD39810.1"/>
    </source>
</evidence>
<dbReference type="Proteomes" id="UP000319783">
    <property type="component" value="Unassembled WGS sequence"/>
</dbReference>
<protein>
    <submittedName>
        <fullName evidence="2">Uncharacterized protein</fullName>
    </submittedName>
</protein>
<evidence type="ECO:0000256" key="1">
    <source>
        <dbReference type="SAM" id="Phobius"/>
    </source>
</evidence>
<accession>A0A533QGX4</accession>
<feature type="transmembrane region" description="Helical" evidence="1">
    <location>
        <begin position="15"/>
        <end position="33"/>
    </location>
</feature>
<sequence>MSKGEYKSLLQGGDLGMGMAILIMYGFTNTILYNQFL</sequence>
<dbReference type="EMBL" id="SULG01000197">
    <property type="protein sequence ID" value="TLD39810.1"/>
    <property type="molecule type" value="Genomic_DNA"/>
</dbReference>
<keyword evidence="1" id="KW-0472">Membrane</keyword>
<reference evidence="2 3" key="1">
    <citation type="submission" date="2019-04" db="EMBL/GenBank/DDBJ databases">
        <title>Genome of a novel bacterium Candidatus Jettenia ecosi reconstructed from metagenome of an anammox bioreactor.</title>
        <authorList>
            <person name="Mardanov A.V."/>
            <person name="Beletsky A.V."/>
            <person name="Ravin N.V."/>
            <person name="Botchkova E.A."/>
            <person name="Litti Y.V."/>
            <person name="Nozhevnikova A.N."/>
        </authorList>
    </citation>
    <scope>NUCLEOTIDE SEQUENCE [LARGE SCALE GENOMIC DNA]</scope>
    <source>
        <strain evidence="2">J2</strain>
    </source>
</reference>
<keyword evidence="1" id="KW-0812">Transmembrane</keyword>
<comment type="caution">
    <text evidence="2">The sequence shown here is derived from an EMBL/GenBank/DDBJ whole genome shotgun (WGS) entry which is preliminary data.</text>
</comment>
<name>A0A533QGX4_9BACT</name>